<proteinExistence type="predicted"/>
<dbReference type="EMBL" id="GBXM01005600">
    <property type="protein sequence ID" value="JAI02978.1"/>
    <property type="molecule type" value="Transcribed_RNA"/>
</dbReference>
<evidence type="ECO:0000313" key="1">
    <source>
        <dbReference type="EMBL" id="JAI02978.1"/>
    </source>
</evidence>
<accession>A0A0E9XJS6</accession>
<organism evidence="1">
    <name type="scientific">Anguilla anguilla</name>
    <name type="common">European freshwater eel</name>
    <name type="synonym">Muraena anguilla</name>
    <dbReference type="NCBI Taxonomy" id="7936"/>
    <lineage>
        <taxon>Eukaryota</taxon>
        <taxon>Metazoa</taxon>
        <taxon>Chordata</taxon>
        <taxon>Craniata</taxon>
        <taxon>Vertebrata</taxon>
        <taxon>Euteleostomi</taxon>
        <taxon>Actinopterygii</taxon>
        <taxon>Neopterygii</taxon>
        <taxon>Teleostei</taxon>
        <taxon>Anguilliformes</taxon>
        <taxon>Anguillidae</taxon>
        <taxon>Anguilla</taxon>
    </lineage>
</organism>
<sequence length="13" mass="1299">MGSTCGFGNNRGV</sequence>
<name>A0A0E9XJS6_ANGAN</name>
<reference evidence="1" key="1">
    <citation type="submission" date="2014-11" db="EMBL/GenBank/DDBJ databases">
        <authorList>
            <person name="Amaro Gonzalez C."/>
        </authorList>
    </citation>
    <scope>NUCLEOTIDE SEQUENCE</scope>
</reference>
<reference evidence="1" key="2">
    <citation type="journal article" date="2015" name="Fish Shellfish Immunol.">
        <title>Early steps in the European eel (Anguilla anguilla)-Vibrio vulnificus interaction in the gills: Role of the RtxA13 toxin.</title>
        <authorList>
            <person name="Callol A."/>
            <person name="Pajuelo D."/>
            <person name="Ebbesson L."/>
            <person name="Teles M."/>
            <person name="MacKenzie S."/>
            <person name="Amaro C."/>
        </authorList>
    </citation>
    <scope>NUCLEOTIDE SEQUENCE</scope>
</reference>
<protein>
    <submittedName>
        <fullName evidence="1">Uncharacterized protein</fullName>
    </submittedName>
</protein>